<dbReference type="Proteomes" id="UP000184278">
    <property type="component" value="Unassembled WGS sequence"/>
</dbReference>
<proteinExistence type="predicted"/>
<dbReference type="AlphaFoldDB" id="A0A1M6GQN9"/>
<organism evidence="2 3">
    <name type="scientific">Butyrivibrio fibrisolvens DSM 3071</name>
    <dbReference type="NCBI Taxonomy" id="1121131"/>
    <lineage>
        <taxon>Bacteria</taxon>
        <taxon>Bacillati</taxon>
        <taxon>Bacillota</taxon>
        <taxon>Clostridia</taxon>
        <taxon>Lachnospirales</taxon>
        <taxon>Lachnospiraceae</taxon>
        <taxon>Butyrivibrio</taxon>
    </lineage>
</organism>
<keyword evidence="3" id="KW-1185">Reference proteome</keyword>
<keyword evidence="1" id="KW-0472">Membrane</keyword>
<evidence type="ECO:0000313" key="3">
    <source>
        <dbReference type="Proteomes" id="UP000184278"/>
    </source>
</evidence>
<dbReference type="RefSeq" id="WP_073390568.1">
    <property type="nucleotide sequence ID" value="NZ_FQXK01000071.1"/>
</dbReference>
<dbReference type="OrthoDB" id="2057984at2"/>
<evidence type="ECO:0000313" key="2">
    <source>
        <dbReference type="EMBL" id="SHJ12200.1"/>
    </source>
</evidence>
<keyword evidence="1" id="KW-1133">Transmembrane helix</keyword>
<feature type="transmembrane region" description="Helical" evidence="1">
    <location>
        <begin position="6"/>
        <end position="27"/>
    </location>
</feature>
<evidence type="ECO:0000256" key="1">
    <source>
        <dbReference type="SAM" id="Phobius"/>
    </source>
</evidence>
<dbReference type="GeneID" id="89507845"/>
<sequence>MKNKKIIYLIFLFLVLIISVAIIYKAYGYYQNYKREEYYNEWADKFFFIKNSDGEKTIEEYELKVQAFYFNMEYGKSYTLEDLENAYYERNALFYDYMDTYFEVRYYPEELFDSLDIIVWEEYRTVFSHLTSEEQDRVMEIYLEEQKLVLNYYGDSRIKLCKLEYMQQKEFYKMYNDASYVLDDKKMETDEPFDGRTKYEEHLVITKIEGDTFTLENEQHGDVITYIGTYNGSNNFEVGDLVFVEFYFYSYSHDTYFDIQFEKMEKE</sequence>
<reference evidence="3" key="1">
    <citation type="submission" date="2016-11" db="EMBL/GenBank/DDBJ databases">
        <authorList>
            <person name="Varghese N."/>
            <person name="Submissions S."/>
        </authorList>
    </citation>
    <scope>NUCLEOTIDE SEQUENCE [LARGE SCALE GENOMIC DNA]</scope>
    <source>
        <strain evidence="3">DSM 3071</strain>
    </source>
</reference>
<protein>
    <submittedName>
        <fullName evidence="2">Uncharacterized protein</fullName>
    </submittedName>
</protein>
<dbReference type="EMBL" id="FQXK01000071">
    <property type="protein sequence ID" value="SHJ12200.1"/>
    <property type="molecule type" value="Genomic_DNA"/>
</dbReference>
<accession>A0A1M6GQN9</accession>
<name>A0A1M6GQN9_BUTFI</name>
<gene>
    <name evidence="2" type="ORF">SAMN02745229_04125</name>
</gene>
<keyword evidence="1" id="KW-0812">Transmembrane</keyword>